<keyword evidence="4" id="KW-1185">Reference proteome</keyword>
<dbReference type="PANTHER" id="PTHR43107">
    <property type="entry name" value="LONG-CHAIN FATTY ACID TRANSPORT PROTEIN"/>
    <property type="match status" value="1"/>
</dbReference>
<gene>
    <name evidence="3" type="ORF">ILYODFUR_024359</name>
</gene>
<accession>A0ABV0VGQ0</accession>
<evidence type="ECO:0008006" key="5">
    <source>
        <dbReference type="Google" id="ProtNLM"/>
    </source>
</evidence>
<keyword evidence="2" id="KW-0436">Ligase</keyword>
<name>A0ABV0VGQ0_9TELE</name>
<evidence type="ECO:0000256" key="1">
    <source>
        <dbReference type="ARBA" id="ARBA00006432"/>
    </source>
</evidence>
<comment type="similarity">
    <text evidence="1">Belongs to the ATP-dependent AMP-binding enzyme family.</text>
</comment>
<comment type="caution">
    <text evidence="3">The sequence shown here is derived from an EMBL/GenBank/DDBJ whole genome shotgun (WGS) entry which is preliminary data.</text>
</comment>
<proteinExistence type="inferred from homology"/>
<organism evidence="3 4">
    <name type="scientific">Ilyodon furcidens</name>
    <name type="common">goldbreast splitfin</name>
    <dbReference type="NCBI Taxonomy" id="33524"/>
    <lineage>
        <taxon>Eukaryota</taxon>
        <taxon>Metazoa</taxon>
        <taxon>Chordata</taxon>
        <taxon>Craniata</taxon>
        <taxon>Vertebrata</taxon>
        <taxon>Euteleostomi</taxon>
        <taxon>Actinopterygii</taxon>
        <taxon>Neopterygii</taxon>
        <taxon>Teleostei</taxon>
        <taxon>Neoteleostei</taxon>
        <taxon>Acanthomorphata</taxon>
        <taxon>Ovalentaria</taxon>
        <taxon>Atherinomorphae</taxon>
        <taxon>Cyprinodontiformes</taxon>
        <taxon>Goodeidae</taxon>
        <taxon>Ilyodon</taxon>
    </lineage>
</organism>
<evidence type="ECO:0000313" key="4">
    <source>
        <dbReference type="Proteomes" id="UP001482620"/>
    </source>
</evidence>
<reference evidence="3 4" key="1">
    <citation type="submission" date="2021-06" db="EMBL/GenBank/DDBJ databases">
        <authorList>
            <person name="Palmer J.M."/>
        </authorList>
    </citation>
    <scope>NUCLEOTIDE SEQUENCE [LARGE SCALE GENOMIC DNA]</scope>
    <source>
        <strain evidence="4">if_2019</strain>
        <tissue evidence="3">Muscle</tissue>
    </source>
</reference>
<dbReference type="PANTHER" id="PTHR43107:SF23">
    <property type="entry name" value="VERY LONG-CHAIN ACYL-COA SYNTHETASE"/>
    <property type="match status" value="1"/>
</dbReference>
<dbReference type="SUPFAM" id="SSF56801">
    <property type="entry name" value="Acetyl-CoA synthetase-like"/>
    <property type="match status" value="1"/>
</dbReference>
<evidence type="ECO:0000313" key="3">
    <source>
        <dbReference type="EMBL" id="MEQ2256457.1"/>
    </source>
</evidence>
<dbReference type="EMBL" id="JAHRIQ010107147">
    <property type="protein sequence ID" value="MEQ2256457.1"/>
    <property type="molecule type" value="Genomic_DNA"/>
</dbReference>
<sequence>MAAATVKKDAQFDGSKLYDHVVSYLPSYARPRFIRLQSAVEVTATFKQMKVKLVEQGFDPEHIQEPLYILDDCVRSYVPLTAEIYSSILSGSIKL</sequence>
<dbReference type="Proteomes" id="UP001482620">
    <property type="component" value="Unassembled WGS sequence"/>
</dbReference>
<evidence type="ECO:0000256" key="2">
    <source>
        <dbReference type="ARBA" id="ARBA00022598"/>
    </source>
</evidence>
<protein>
    <recommendedName>
        <fullName evidence="5">S27A2 synthetase</fullName>
    </recommendedName>
</protein>